<evidence type="ECO:0000256" key="5">
    <source>
        <dbReference type="ARBA" id="ARBA00022519"/>
    </source>
</evidence>
<keyword evidence="4" id="KW-1003">Cell membrane</keyword>
<feature type="compositionally biased region" description="Basic and acidic residues" evidence="10">
    <location>
        <begin position="130"/>
        <end position="149"/>
    </location>
</feature>
<evidence type="ECO:0000256" key="4">
    <source>
        <dbReference type="ARBA" id="ARBA00022475"/>
    </source>
</evidence>
<dbReference type="EMBL" id="JADBGG010000004">
    <property type="protein sequence ID" value="MBE1424147.1"/>
    <property type="molecule type" value="Genomic_DNA"/>
</dbReference>
<accession>A0ABR9H0B4</accession>
<dbReference type="InterPro" id="IPR037682">
    <property type="entry name" value="TonB_C"/>
</dbReference>
<dbReference type="Pfam" id="PF03544">
    <property type="entry name" value="TonB_C"/>
    <property type="match status" value="1"/>
</dbReference>
<evidence type="ECO:0000313" key="14">
    <source>
        <dbReference type="Proteomes" id="UP000639010"/>
    </source>
</evidence>
<gene>
    <name evidence="13" type="ORF">H4684_000774</name>
</gene>
<name>A0ABR9H0B4_9BACT</name>
<feature type="compositionally biased region" description="Low complexity" evidence="10">
    <location>
        <begin position="91"/>
        <end position="103"/>
    </location>
</feature>
<evidence type="ECO:0000259" key="12">
    <source>
        <dbReference type="PROSITE" id="PS52015"/>
    </source>
</evidence>
<keyword evidence="5" id="KW-0997">Cell inner membrane</keyword>
<dbReference type="Gene3D" id="3.30.1150.10">
    <property type="match status" value="1"/>
</dbReference>
<evidence type="ECO:0000256" key="6">
    <source>
        <dbReference type="ARBA" id="ARBA00022692"/>
    </source>
</evidence>
<keyword evidence="9 11" id="KW-0472">Membrane</keyword>
<evidence type="ECO:0000256" key="7">
    <source>
        <dbReference type="ARBA" id="ARBA00022927"/>
    </source>
</evidence>
<evidence type="ECO:0000256" key="1">
    <source>
        <dbReference type="ARBA" id="ARBA00004383"/>
    </source>
</evidence>
<organism evidence="13 14">
    <name type="scientific">Desulfomicrobium macestii</name>
    <dbReference type="NCBI Taxonomy" id="90731"/>
    <lineage>
        <taxon>Bacteria</taxon>
        <taxon>Pseudomonadati</taxon>
        <taxon>Thermodesulfobacteriota</taxon>
        <taxon>Desulfovibrionia</taxon>
        <taxon>Desulfovibrionales</taxon>
        <taxon>Desulfomicrobiaceae</taxon>
        <taxon>Desulfomicrobium</taxon>
    </lineage>
</organism>
<keyword evidence="7" id="KW-0653">Protein transport</keyword>
<keyword evidence="14" id="KW-1185">Reference proteome</keyword>
<comment type="similarity">
    <text evidence="2">Belongs to the TonB family.</text>
</comment>
<evidence type="ECO:0000256" key="8">
    <source>
        <dbReference type="ARBA" id="ARBA00022989"/>
    </source>
</evidence>
<comment type="subcellular location">
    <subcellularLocation>
        <location evidence="1">Cell inner membrane</location>
        <topology evidence="1">Single-pass membrane protein</topology>
        <orientation evidence="1">Periplasmic side</orientation>
    </subcellularLocation>
</comment>
<dbReference type="PROSITE" id="PS52015">
    <property type="entry name" value="TONB_CTD"/>
    <property type="match status" value="1"/>
</dbReference>
<proteinExistence type="inferred from homology"/>
<feature type="domain" description="TonB C-terminal" evidence="12">
    <location>
        <begin position="216"/>
        <end position="307"/>
    </location>
</feature>
<dbReference type="PANTHER" id="PTHR33446">
    <property type="entry name" value="PROTEIN TONB-RELATED"/>
    <property type="match status" value="1"/>
</dbReference>
<dbReference type="Proteomes" id="UP000639010">
    <property type="component" value="Unassembled WGS sequence"/>
</dbReference>
<protein>
    <submittedName>
        <fullName evidence="13">Protein TonB</fullName>
    </submittedName>
</protein>
<evidence type="ECO:0000256" key="10">
    <source>
        <dbReference type="SAM" id="MobiDB-lite"/>
    </source>
</evidence>
<dbReference type="NCBIfam" id="TIGR01352">
    <property type="entry name" value="tonB_Cterm"/>
    <property type="match status" value="1"/>
</dbReference>
<dbReference type="InterPro" id="IPR006260">
    <property type="entry name" value="TonB/TolA_C"/>
</dbReference>
<reference evidence="13 14" key="1">
    <citation type="submission" date="2020-10" db="EMBL/GenBank/DDBJ databases">
        <title>Genomic Encyclopedia of Type Strains, Phase IV (KMG-IV): sequencing the most valuable type-strain genomes for metagenomic binning, comparative biology and taxonomic classification.</title>
        <authorList>
            <person name="Goeker M."/>
        </authorList>
    </citation>
    <scope>NUCLEOTIDE SEQUENCE [LARGE SCALE GENOMIC DNA]</scope>
    <source>
        <strain evidence="13 14">DSM 4194</strain>
    </source>
</reference>
<feature type="region of interest" description="Disordered" evidence="10">
    <location>
        <begin position="85"/>
        <end position="179"/>
    </location>
</feature>
<evidence type="ECO:0000256" key="11">
    <source>
        <dbReference type="SAM" id="Phobius"/>
    </source>
</evidence>
<evidence type="ECO:0000256" key="2">
    <source>
        <dbReference type="ARBA" id="ARBA00006555"/>
    </source>
</evidence>
<comment type="caution">
    <text evidence="13">The sequence shown here is derived from an EMBL/GenBank/DDBJ whole genome shotgun (WGS) entry which is preliminary data.</text>
</comment>
<feature type="transmembrane region" description="Helical" evidence="11">
    <location>
        <begin position="40"/>
        <end position="61"/>
    </location>
</feature>
<keyword evidence="6 11" id="KW-0812">Transmembrane</keyword>
<dbReference type="InterPro" id="IPR051045">
    <property type="entry name" value="TonB-dependent_transducer"/>
</dbReference>
<evidence type="ECO:0000256" key="9">
    <source>
        <dbReference type="ARBA" id="ARBA00023136"/>
    </source>
</evidence>
<evidence type="ECO:0000313" key="13">
    <source>
        <dbReference type="EMBL" id="MBE1424147.1"/>
    </source>
</evidence>
<keyword evidence="3" id="KW-0813">Transport</keyword>
<dbReference type="SUPFAM" id="SSF74653">
    <property type="entry name" value="TolA/TonB C-terminal domain"/>
    <property type="match status" value="1"/>
</dbReference>
<keyword evidence="8 11" id="KW-1133">Transmembrane helix</keyword>
<dbReference type="RefSeq" id="WP_192622877.1">
    <property type="nucleotide sequence ID" value="NZ_JADBGG010000004.1"/>
</dbReference>
<sequence length="307" mass="31261">MSNLVGITDPACLDVPELGQCECYPLPPAPEGSAPRGSGFSTLACLGMAMLLHGLIFLLGLTLPVNRALPDVVLGISLVSGIPGASPPSGPAENSGPPVSVPSSPEPVRERVPMSPVVPAAQKPRSVKAKPREPVKVVRKEAPRIEEKSAPAPPCEAEQGVSEPESALNADSDGAVESGGTDLAAVSVSSISDSVSGGQGGGHGAGRCGPVEARFGDADGPRFIQRVMPKYPELARRRGREGLVVLRLVIGPGGDLRDAQVVEGGGHGFDEAALAAVRASVYAPATRGGRGMECAALLPIRFALKGS</sequence>
<dbReference type="PANTHER" id="PTHR33446:SF14">
    <property type="entry name" value="PROTEIN TONB"/>
    <property type="match status" value="1"/>
</dbReference>
<evidence type="ECO:0000256" key="3">
    <source>
        <dbReference type="ARBA" id="ARBA00022448"/>
    </source>
</evidence>